<dbReference type="PANTHER" id="PTHR32309">
    <property type="entry name" value="TYROSINE-PROTEIN KINASE"/>
    <property type="match status" value="1"/>
</dbReference>
<organism evidence="9 10">
    <name type="scientific">Chengkuizengella axinellae</name>
    <dbReference type="NCBI Taxonomy" id="3064388"/>
    <lineage>
        <taxon>Bacteria</taxon>
        <taxon>Bacillati</taxon>
        <taxon>Bacillota</taxon>
        <taxon>Bacilli</taxon>
        <taxon>Bacillales</taxon>
        <taxon>Paenibacillaceae</taxon>
        <taxon>Chengkuizengella</taxon>
    </lineage>
</organism>
<feature type="domain" description="Polysaccharide chain length determinant N-terminal" evidence="8">
    <location>
        <begin position="3"/>
        <end position="93"/>
    </location>
</feature>
<dbReference type="InterPro" id="IPR003856">
    <property type="entry name" value="LPS_length_determ_N"/>
</dbReference>
<evidence type="ECO:0000256" key="3">
    <source>
        <dbReference type="ARBA" id="ARBA00022475"/>
    </source>
</evidence>
<dbReference type="Pfam" id="PF02706">
    <property type="entry name" value="Wzz"/>
    <property type="match status" value="1"/>
</dbReference>
<comment type="subcellular location">
    <subcellularLocation>
        <location evidence="1">Cell membrane</location>
        <topology evidence="1">Multi-pass membrane protein</topology>
    </subcellularLocation>
</comment>
<comment type="caution">
    <text evidence="9">The sequence shown here is derived from an EMBL/GenBank/DDBJ whole genome shotgun (WGS) entry which is preliminary data.</text>
</comment>
<evidence type="ECO:0000256" key="1">
    <source>
        <dbReference type="ARBA" id="ARBA00004651"/>
    </source>
</evidence>
<name>A0ABT9IZB7_9BACL</name>
<gene>
    <name evidence="9" type="ORF">Q5Y73_11340</name>
</gene>
<feature type="transmembrane region" description="Helical" evidence="7">
    <location>
        <begin position="18"/>
        <end position="40"/>
    </location>
</feature>
<reference evidence="9 10" key="1">
    <citation type="submission" date="2023-08" db="EMBL/GenBank/DDBJ databases">
        <authorList>
            <person name="Park J.-S."/>
        </authorList>
    </citation>
    <scope>NUCLEOTIDE SEQUENCE [LARGE SCALE GENOMIC DNA]</scope>
    <source>
        <strain evidence="9 10">2205SS18-9</strain>
    </source>
</reference>
<evidence type="ECO:0000313" key="9">
    <source>
        <dbReference type="EMBL" id="MDP5274706.1"/>
    </source>
</evidence>
<evidence type="ECO:0000259" key="8">
    <source>
        <dbReference type="Pfam" id="PF02706"/>
    </source>
</evidence>
<evidence type="ECO:0000256" key="4">
    <source>
        <dbReference type="ARBA" id="ARBA00022692"/>
    </source>
</evidence>
<evidence type="ECO:0000256" key="5">
    <source>
        <dbReference type="ARBA" id="ARBA00022989"/>
    </source>
</evidence>
<comment type="similarity">
    <text evidence="2">Belongs to the CpsC/CapA family.</text>
</comment>
<dbReference type="PANTHER" id="PTHR32309:SF13">
    <property type="entry name" value="FERRIC ENTEROBACTIN TRANSPORT PROTEIN FEPE"/>
    <property type="match status" value="1"/>
</dbReference>
<dbReference type="RefSeq" id="WP_305992013.1">
    <property type="nucleotide sequence ID" value="NZ_JAVAMP010000004.1"/>
</dbReference>
<keyword evidence="3" id="KW-1003">Cell membrane</keyword>
<accession>A0ABT9IZB7</accession>
<evidence type="ECO:0000313" key="10">
    <source>
        <dbReference type="Proteomes" id="UP001231941"/>
    </source>
</evidence>
<dbReference type="InterPro" id="IPR050445">
    <property type="entry name" value="Bact_polysacc_biosynth/exp"/>
</dbReference>
<dbReference type="Proteomes" id="UP001231941">
    <property type="component" value="Unassembled WGS sequence"/>
</dbReference>
<proteinExistence type="inferred from homology"/>
<dbReference type="EMBL" id="JAVAMP010000004">
    <property type="protein sequence ID" value="MDP5274706.1"/>
    <property type="molecule type" value="Genomic_DNA"/>
</dbReference>
<keyword evidence="4 7" id="KW-0812">Transmembrane</keyword>
<evidence type="ECO:0000256" key="2">
    <source>
        <dbReference type="ARBA" id="ARBA00006683"/>
    </source>
</evidence>
<evidence type="ECO:0000256" key="6">
    <source>
        <dbReference type="ARBA" id="ARBA00023136"/>
    </source>
</evidence>
<protein>
    <submittedName>
        <fullName evidence="9">Wzz/FepE/Etk N-terminal domain-containing protein</fullName>
    </submittedName>
</protein>
<keyword evidence="6 7" id="KW-0472">Membrane</keyword>
<evidence type="ECO:0000256" key="7">
    <source>
        <dbReference type="SAM" id="Phobius"/>
    </source>
</evidence>
<sequence>MEEEIDLKQILQIIIKKLWIIISITLVAALISGLISYYVLTPTYKSSAQILVAPTNSDLQPFNSSDIRFSLDLISTYRDIIKSPFILEQVVERLEIEYSTGYLNSLITLETASQSQVFTIEVLDEDSNMAAKLTNTIAQVFKENMVDLMNVDNVTILAEAKESSSPVSPNPILNIALSIAAAILVSLVLIFLIEFFDNSVKTEQDIDHLDLQVLGTVNKIGKLKEKKTSKKKNIEVGNERGITLES</sequence>
<keyword evidence="5 7" id="KW-1133">Transmembrane helix</keyword>
<feature type="transmembrane region" description="Helical" evidence="7">
    <location>
        <begin position="172"/>
        <end position="193"/>
    </location>
</feature>
<keyword evidence="10" id="KW-1185">Reference proteome</keyword>